<keyword evidence="1" id="KW-0645">Protease</keyword>
<evidence type="ECO:0000313" key="2">
    <source>
        <dbReference type="Proteomes" id="UP001143304"/>
    </source>
</evidence>
<dbReference type="InterPro" id="IPR009003">
    <property type="entry name" value="Peptidase_S1_PA"/>
</dbReference>
<gene>
    <name evidence="1" type="ORF">EYC82_17230</name>
</gene>
<name>A0ABT3TB65_9GAMM</name>
<dbReference type="Proteomes" id="UP001143304">
    <property type="component" value="Unassembled WGS sequence"/>
</dbReference>
<accession>A0ABT3TB65</accession>
<dbReference type="Gene3D" id="2.40.10.120">
    <property type="match status" value="1"/>
</dbReference>
<dbReference type="GO" id="GO:0006508">
    <property type="term" value="P:proteolysis"/>
    <property type="evidence" value="ECO:0007669"/>
    <property type="project" value="UniProtKB-KW"/>
</dbReference>
<protein>
    <submittedName>
        <fullName evidence="1">Serine protease</fullName>
    </submittedName>
</protein>
<sequence>MAQKGPGYRHCEGKLLITANVFNRVFFIKVEQYGTGTVIDVDGKQYLVTARHLLGESYENPELDYFHANEWKALPIKVVGISRTSADVAVFATNITLCPANLPLSVGSKGMVISQDLFFLGFPYTLRTDGGDALQGRPCPFIRKGILSSAFDDGTGDAKIYIDATNNIGFSGGPIVFQTAGNPGFSVAGIVSGYRTEAEDVICEEGERTGWTVVANTGLTIGYDIDEAVKLIQRNPIGHPV</sequence>
<dbReference type="GO" id="GO:0008233">
    <property type="term" value="F:peptidase activity"/>
    <property type="evidence" value="ECO:0007669"/>
    <property type="project" value="UniProtKB-KW"/>
</dbReference>
<comment type="caution">
    <text evidence="1">The sequence shown here is derived from an EMBL/GenBank/DDBJ whole genome shotgun (WGS) entry which is preliminary data.</text>
</comment>
<dbReference type="Pfam" id="PF13365">
    <property type="entry name" value="Trypsin_2"/>
    <property type="match status" value="1"/>
</dbReference>
<organism evidence="1 2">
    <name type="scientific">Candidatus Marimicrobium litorale</name>
    <dbReference type="NCBI Taxonomy" id="2518991"/>
    <lineage>
        <taxon>Bacteria</taxon>
        <taxon>Pseudomonadati</taxon>
        <taxon>Pseudomonadota</taxon>
        <taxon>Gammaproteobacteria</taxon>
        <taxon>Cellvibrionales</taxon>
        <taxon>Halieaceae</taxon>
        <taxon>Marimicrobium</taxon>
    </lineage>
</organism>
<dbReference type="EMBL" id="SHNO01000002">
    <property type="protein sequence ID" value="MCX2979085.1"/>
    <property type="molecule type" value="Genomic_DNA"/>
</dbReference>
<evidence type="ECO:0000313" key="1">
    <source>
        <dbReference type="EMBL" id="MCX2979085.1"/>
    </source>
</evidence>
<reference evidence="1" key="1">
    <citation type="submission" date="2019-02" db="EMBL/GenBank/DDBJ databases">
        <authorList>
            <person name="Li S.-H."/>
        </authorList>
    </citation>
    <scope>NUCLEOTIDE SEQUENCE</scope>
    <source>
        <strain evidence="1">IMCC11814</strain>
    </source>
</reference>
<proteinExistence type="predicted"/>
<keyword evidence="2" id="KW-1185">Reference proteome</keyword>
<dbReference type="SUPFAM" id="SSF50494">
    <property type="entry name" value="Trypsin-like serine proteases"/>
    <property type="match status" value="1"/>
</dbReference>
<keyword evidence="1" id="KW-0378">Hydrolase</keyword>